<comment type="caution">
    <text evidence="1">The sequence shown here is derived from an EMBL/GenBank/DDBJ whole genome shotgun (WGS) entry which is preliminary data.</text>
</comment>
<reference evidence="1 2" key="1">
    <citation type="journal article" date="2016" name="Genome Biol. Evol.">
        <title>Comparative Genomic Analyses of the Moraxella catarrhalis Serosensitive and Seroresistant Lineages Demonstrate Their Independent Evolution.</title>
        <authorList>
            <person name="Earl J.P."/>
            <person name="de Vries S.P."/>
            <person name="Ahmed A."/>
            <person name="Powell E."/>
            <person name="Schultz M.P."/>
            <person name="Hermans P.W."/>
            <person name="Hill D.J."/>
            <person name="Zhou Z."/>
            <person name="Constantinidou C.I."/>
            <person name="Hu F.Z."/>
            <person name="Bootsma H.J."/>
            <person name="Ehrlich G.D."/>
        </authorList>
    </citation>
    <scope>NUCLEOTIDE SEQUENCE [LARGE SCALE GENOMIC DNA]</scope>
    <source>
        <strain evidence="1 2">Z7574</strain>
    </source>
</reference>
<evidence type="ECO:0000313" key="2">
    <source>
        <dbReference type="Proteomes" id="UP000078446"/>
    </source>
</evidence>
<evidence type="ECO:0000313" key="1">
    <source>
        <dbReference type="EMBL" id="OAV01169.1"/>
    </source>
</evidence>
<sequence>MTHRYTPINHKAGIKFKMPKMCMKCIVFENLFFTKITICLLKPPNQSD</sequence>
<proteinExistence type="predicted"/>
<protein>
    <submittedName>
        <fullName evidence="1">Uncharacterized protein</fullName>
    </submittedName>
</protein>
<accession>A0A7Z0UYW7</accession>
<organism evidence="1 2">
    <name type="scientific">Moraxella catarrhalis</name>
    <name type="common">Branhamella catarrhalis</name>
    <dbReference type="NCBI Taxonomy" id="480"/>
    <lineage>
        <taxon>Bacteria</taxon>
        <taxon>Pseudomonadati</taxon>
        <taxon>Pseudomonadota</taxon>
        <taxon>Gammaproteobacteria</taxon>
        <taxon>Moraxellales</taxon>
        <taxon>Moraxellaceae</taxon>
        <taxon>Moraxella</taxon>
    </lineage>
</organism>
<dbReference type="EMBL" id="LXHE01000007">
    <property type="protein sequence ID" value="OAV01169.1"/>
    <property type="molecule type" value="Genomic_DNA"/>
</dbReference>
<gene>
    <name evidence="1" type="ORF">AO382_0926</name>
</gene>
<dbReference type="AlphaFoldDB" id="A0A7Z0UYW7"/>
<name>A0A7Z0UYW7_MORCA</name>
<dbReference type="Proteomes" id="UP000078446">
    <property type="component" value="Unassembled WGS sequence"/>
</dbReference>